<organism evidence="1 2">
    <name type="scientific">Gnathostoma spinigerum</name>
    <dbReference type="NCBI Taxonomy" id="75299"/>
    <lineage>
        <taxon>Eukaryota</taxon>
        <taxon>Metazoa</taxon>
        <taxon>Ecdysozoa</taxon>
        <taxon>Nematoda</taxon>
        <taxon>Chromadorea</taxon>
        <taxon>Rhabditida</taxon>
        <taxon>Spirurina</taxon>
        <taxon>Gnathostomatomorpha</taxon>
        <taxon>Gnathostomatoidea</taxon>
        <taxon>Gnathostomatidae</taxon>
        <taxon>Gnathostoma</taxon>
    </lineage>
</organism>
<dbReference type="PANTHER" id="PTHR13411:SF5">
    <property type="entry name" value="PROTEIN CBR-TAG-281"/>
    <property type="match status" value="1"/>
</dbReference>
<sequence length="140" mass="16081">MKTTEVEELVSRLESQRIQREIAYRQSIEERKYAYALAKARENFKWLVPGGILVAFVSGISAFHHKNVIHTLPIPAVLVYLGYETHRCYGSNFDNIKKEAERIISEETGTPLRPLTLFEVRQRSSEYLHPSSQSASDVRS</sequence>
<name>A0ABD6ERM7_9BILA</name>
<dbReference type="EMBL" id="JBGFUD010004847">
    <property type="protein sequence ID" value="MFH4979939.1"/>
    <property type="molecule type" value="Genomic_DNA"/>
</dbReference>
<dbReference type="PANTHER" id="PTHR13411">
    <property type="entry name" value="PLASMINOGEN RECEPTOR (KT)"/>
    <property type="match status" value="1"/>
</dbReference>
<protein>
    <submittedName>
        <fullName evidence="1">Uncharacterized protein</fullName>
    </submittedName>
</protein>
<accession>A0ABD6ERM7</accession>
<reference evidence="1 2" key="1">
    <citation type="submission" date="2024-08" db="EMBL/GenBank/DDBJ databases">
        <title>Gnathostoma spinigerum genome.</title>
        <authorList>
            <person name="Gonzalez-Bertolin B."/>
            <person name="Monzon S."/>
            <person name="Zaballos A."/>
            <person name="Jimenez P."/>
            <person name="Dekumyoy P."/>
            <person name="Varona S."/>
            <person name="Cuesta I."/>
            <person name="Sumanam S."/>
            <person name="Adisakwattana P."/>
            <person name="Gasser R.B."/>
            <person name="Hernandez-Gonzalez A."/>
            <person name="Young N.D."/>
            <person name="Perteguer M.J."/>
        </authorList>
    </citation>
    <scope>NUCLEOTIDE SEQUENCE [LARGE SCALE GENOMIC DNA]</scope>
    <source>
        <strain evidence="1">AL3</strain>
        <tissue evidence="1">Liver</tissue>
    </source>
</reference>
<proteinExistence type="predicted"/>
<dbReference type="Pfam" id="PF10166">
    <property type="entry name" value="DUF2368"/>
    <property type="match status" value="1"/>
</dbReference>
<evidence type="ECO:0000313" key="1">
    <source>
        <dbReference type="EMBL" id="MFH4979939.1"/>
    </source>
</evidence>
<keyword evidence="2" id="KW-1185">Reference proteome</keyword>
<dbReference type="InterPro" id="IPR019319">
    <property type="entry name" value="Plg-R(KT)"/>
</dbReference>
<evidence type="ECO:0000313" key="2">
    <source>
        <dbReference type="Proteomes" id="UP001608902"/>
    </source>
</evidence>
<dbReference type="Proteomes" id="UP001608902">
    <property type="component" value="Unassembled WGS sequence"/>
</dbReference>
<gene>
    <name evidence="1" type="ORF">AB6A40_006648</name>
</gene>
<comment type="caution">
    <text evidence="1">The sequence shown here is derived from an EMBL/GenBank/DDBJ whole genome shotgun (WGS) entry which is preliminary data.</text>
</comment>
<dbReference type="AlphaFoldDB" id="A0ABD6ERM7"/>